<keyword evidence="8 12" id="KW-0256">Endoplasmic reticulum</keyword>
<dbReference type="InterPro" id="IPR001296">
    <property type="entry name" value="Glyco_trans_1"/>
</dbReference>
<evidence type="ECO:0000256" key="4">
    <source>
        <dbReference type="ARBA" id="ARBA00022018"/>
    </source>
</evidence>
<evidence type="ECO:0000256" key="3">
    <source>
        <dbReference type="ARBA" id="ARBA00012645"/>
    </source>
</evidence>
<evidence type="ECO:0000256" key="10">
    <source>
        <dbReference type="ARBA" id="ARBA00023136"/>
    </source>
</evidence>
<accession>A0A6B2L455</accession>
<feature type="domain" description="ALG11 mannosyltransferase N-terminal" evidence="14">
    <location>
        <begin position="2"/>
        <end position="188"/>
    </location>
</feature>
<dbReference type="CDD" id="cd03806">
    <property type="entry name" value="GT4_ALG11-like"/>
    <property type="match status" value="1"/>
</dbReference>
<dbReference type="InterPro" id="IPR038013">
    <property type="entry name" value="ALG11"/>
</dbReference>
<protein>
    <recommendedName>
        <fullName evidence="4 12">GDP-Man:Man(3)GlcNAc(2)-PP-Dol alpha-1,2-mannosyltransferase</fullName>
        <ecNumber evidence="3 12">2.4.1.131</ecNumber>
    </recommendedName>
</protein>
<dbReference type="Pfam" id="PF00534">
    <property type="entry name" value="Glycos_transf_1"/>
    <property type="match status" value="1"/>
</dbReference>
<evidence type="ECO:0000256" key="11">
    <source>
        <dbReference type="ARBA" id="ARBA00045065"/>
    </source>
</evidence>
<evidence type="ECO:0000256" key="1">
    <source>
        <dbReference type="ARBA" id="ARBA00004389"/>
    </source>
</evidence>
<keyword evidence="10 12" id="KW-0472">Membrane</keyword>
<evidence type="ECO:0000256" key="12">
    <source>
        <dbReference type="RuleBase" id="RU367051"/>
    </source>
</evidence>
<dbReference type="Gene3D" id="3.40.50.2000">
    <property type="entry name" value="Glycogen Phosphorylase B"/>
    <property type="match status" value="1"/>
</dbReference>
<comment type="function">
    <text evidence="12">GDP-Man:Man(3)GlcNAc(2)-PP-Dol alpha-1,2-mannosyltransferase that operates in the biosynthetic pathway of dolichol-linked oligosaccharides, the glycan precursors employed in protein asparagine (N)-glycosylation. The assembly of dolichol-linked oligosaccharides begins on the cytosolic side of the endoplasmic reticulum membrane and finishes in its lumen. The sequential addition of sugars to dolichol pyrophosphate produces dolichol-linked oligosaccharides containing fourteen sugars, including two GlcNAcs, nine mannoses and three glucoses. Once assembled, the oligosaccharide is transferred from the lipid to nascent proteins by oligosaccharyltransferases. Catalyzes, on the cytoplasmic face of the endoplasmic reticulum, the addition of the fourth and fifth mannose residues to the dolichol-linked oligosaccharide chain, to produce Man(5)GlcNAc(2)-PP-dolichol core oligosaccharide.</text>
</comment>
<sequence>MWRMIAALEGRKDIEIVVYTGDCGASPEQILQKAKNQFGISLDSSSVKFVYLRGRKLIEAKSWPRFTMFGQSFGSLILGLEALLKHCPHIYIDSMGYAFTFPIFSLLGGCYVGAYVHYPTISNDMLEKVSTGSASFNNDPNIARSTIKTTIKIWYYKIFAFFYWLVGQFCVVVMVNSTWTKNHIKARWTPKSIHTIFPPTDCTNLKKFELKNREKIIVSIGQFRPEKNHALQLRAFAKFMEGCTEKDEVKLVLIGSVREHESEDLKRFQGLQQLAKELGIEENVVFAKNITDNEKKMWLSRALIGIHTMAHEHFGIGVVEFMAAGLIPVAHNSAGPKEDIVVPFNNQPTGFLATNEAEYAEHIQYILTHPSQALQIQTNARSSISRFSDEAFTKEILVALSTFPPLMHIKKKT</sequence>
<keyword evidence="6 12" id="KW-0808">Transferase</keyword>
<evidence type="ECO:0000313" key="15">
    <source>
        <dbReference type="EMBL" id="NDV31739.1"/>
    </source>
</evidence>
<dbReference type="UniPathway" id="UPA00378"/>
<evidence type="ECO:0000256" key="5">
    <source>
        <dbReference type="ARBA" id="ARBA00022676"/>
    </source>
</evidence>
<dbReference type="AlphaFoldDB" id="A0A6B2L455"/>
<organism evidence="15">
    <name type="scientific">Arcella intermedia</name>
    <dbReference type="NCBI Taxonomy" id="1963864"/>
    <lineage>
        <taxon>Eukaryota</taxon>
        <taxon>Amoebozoa</taxon>
        <taxon>Tubulinea</taxon>
        <taxon>Elardia</taxon>
        <taxon>Arcellinida</taxon>
        <taxon>Sphaerothecina</taxon>
        <taxon>Arcellidae</taxon>
        <taxon>Arcella</taxon>
    </lineage>
</organism>
<dbReference type="PANTHER" id="PTHR45919:SF1">
    <property type="entry name" value="GDP-MAN:MAN(3)GLCNAC(2)-PP-DOL ALPHA-1,2-MANNOSYLTRANSFERASE"/>
    <property type="match status" value="1"/>
</dbReference>
<dbReference type="EMBL" id="GIBP01002770">
    <property type="protein sequence ID" value="NDV31739.1"/>
    <property type="molecule type" value="Transcribed_RNA"/>
</dbReference>
<feature type="transmembrane region" description="Helical" evidence="12">
    <location>
        <begin position="96"/>
        <end position="118"/>
    </location>
</feature>
<dbReference type="GO" id="GO:0004377">
    <property type="term" value="F:GDP-Man:Man(3)GlcNAc(2)-PP-Dol alpha-1,2-mannosyltransferase activity"/>
    <property type="evidence" value="ECO:0007669"/>
    <property type="project" value="UniProtKB-UniRule"/>
</dbReference>
<dbReference type="GO" id="GO:0005789">
    <property type="term" value="C:endoplasmic reticulum membrane"/>
    <property type="evidence" value="ECO:0007669"/>
    <property type="project" value="UniProtKB-SubCell"/>
</dbReference>
<keyword evidence="5 12" id="KW-0328">Glycosyltransferase</keyword>
<feature type="transmembrane region" description="Helical" evidence="12">
    <location>
        <begin position="66"/>
        <end position="84"/>
    </location>
</feature>
<evidence type="ECO:0000256" key="9">
    <source>
        <dbReference type="ARBA" id="ARBA00022989"/>
    </source>
</evidence>
<evidence type="ECO:0000259" key="14">
    <source>
        <dbReference type="Pfam" id="PF15924"/>
    </source>
</evidence>
<proteinExistence type="inferred from homology"/>
<evidence type="ECO:0000256" key="2">
    <source>
        <dbReference type="ARBA" id="ARBA00004922"/>
    </source>
</evidence>
<keyword evidence="7 12" id="KW-0812">Transmembrane</keyword>
<comment type="pathway">
    <text evidence="2 12">Protein modification; protein glycosylation.</text>
</comment>
<comment type="subcellular location">
    <subcellularLocation>
        <location evidence="1">Endoplasmic reticulum membrane</location>
        <topology evidence="1">Single-pass membrane protein</topology>
    </subcellularLocation>
</comment>
<evidence type="ECO:0000256" key="8">
    <source>
        <dbReference type="ARBA" id="ARBA00022824"/>
    </source>
</evidence>
<feature type="transmembrane region" description="Helical" evidence="12">
    <location>
        <begin position="154"/>
        <end position="175"/>
    </location>
</feature>
<evidence type="ECO:0000256" key="6">
    <source>
        <dbReference type="ARBA" id="ARBA00022679"/>
    </source>
</evidence>
<reference evidence="15" key="1">
    <citation type="journal article" date="2020" name="J. Eukaryot. Microbiol.">
        <title>De novo Sequencing, Assembly and Annotation of the Transcriptome for the Free-Living Testate Amoeba Arcella intermedia.</title>
        <authorList>
            <person name="Ribeiro G.M."/>
            <person name="Porfirio-Sousa A.L."/>
            <person name="Maurer-Alcala X.X."/>
            <person name="Katz L.A."/>
            <person name="Lahr D.J.G."/>
        </authorList>
    </citation>
    <scope>NUCLEOTIDE SEQUENCE</scope>
</reference>
<keyword evidence="9 12" id="KW-1133">Transmembrane helix</keyword>
<dbReference type="SUPFAM" id="SSF53756">
    <property type="entry name" value="UDP-Glycosyltransferase/glycogen phosphorylase"/>
    <property type="match status" value="1"/>
</dbReference>
<dbReference type="PANTHER" id="PTHR45919">
    <property type="entry name" value="GDP-MAN:MAN(3)GLCNAC(2)-PP-DOL ALPHA-1,2-MANNOSYLTRANSFERASE"/>
    <property type="match status" value="1"/>
</dbReference>
<dbReference type="GO" id="GO:0006487">
    <property type="term" value="P:protein N-linked glycosylation"/>
    <property type="evidence" value="ECO:0007669"/>
    <property type="project" value="TreeGrafter"/>
</dbReference>
<dbReference type="EC" id="2.4.1.131" evidence="3 12"/>
<evidence type="ECO:0000259" key="13">
    <source>
        <dbReference type="Pfam" id="PF00534"/>
    </source>
</evidence>
<comment type="catalytic activity">
    <reaction evidence="11 12">
        <text>an alpha-D-Man-(1-&gt;3)-[alpha-D-Man-(1-&gt;6)]-beta-D-Man-(1-&gt;4)-beta-D-GlcNAc-(1-&gt;4)-alpha-D-GlcNAc-diphospho-di-trans,poly-cis-dolichol + 2 GDP-alpha-D-mannose = an alpha-D-Man-(1-&gt;2)-alpha-D-Man-(1-&gt;2)-alpha-D-Man-(1-&gt;3)-[alpha-D-Man-(1-&gt;6)]-beta-D-Man-(1-&gt;4)-beta-D-GlcNAc-(1-&gt;4)-alpha-D-GlcNAc-diphospho-di-trans,poly-cis-dolichol + 2 GDP + 2 H(+)</text>
        <dbReference type="Rhea" id="RHEA:29523"/>
        <dbReference type="Rhea" id="RHEA-COMP:19515"/>
        <dbReference type="Rhea" id="RHEA-COMP:19516"/>
        <dbReference type="ChEBI" id="CHEBI:15378"/>
        <dbReference type="ChEBI" id="CHEBI:57527"/>
        <dbReference type="ChEBI" id="CHEBI:58189"/>
        <dbReference type="ChEBI" id="CHEBI:132511"/>
        <dbReference type="ChEBI" id="CHEBI:132515"/>
        <dbReference type="EC" id="2.4.1.131"/>
    </reaction>
    <physiologicalReaction direction="left-to-right" evidence="11 12">
        <dbReference type="Rhea" id="RHEA:29524"/>
    </physiologicalReaction>
</comment>
<dbReference type="Pfam" id="PF15924">
    <property type="entry name" value="ALG11_N"/>
    <property type="match status" value="1"/>
</dbReference>
<feature type="domain" description="Glycosyl transferase family 1" evidence="13">
    <location>
        <begin position="206"/>
        <end position="382"/>
    </location>
</feature>
<dbReference type="InterPro" id="IPR031814">
    <property type="entry name" value="ALG11_N"/>
</dbReference>
<comment type="similarity">
    <text evidence="12">Belongs to the glycosyltransferase group 1 family. Glycosyltransferase 4 subfamily.</text>
</comment>
<evidence type="ECO:0000256" key="7">
    <source>
        <dbReference type="ARBA" id="ARBA00022692"/>
    </source>
</evidence>
<name>A0A6B2L455_9EUKA</name>